<evidence type="ECO:0000313" key="2">
    <source>
        <dbReference type="EMBL" id="KAJ2894411.1"/>
    </source>
</evidence>
<feature type="compositionally biased region" description="Basic residues" evidence="1">
    <location>
        <begin position="270"/>
        <end position="286"/>
    </location>
</feature>
<name>A0AAD5RIS5_9PEZI</name>
<feature type="compositionally biased region" description="Basic residues" evidence="1">
    <location>
        <begin position="1"/>
        <end position="21"/>
    </location>
</feature>
<organism evidence="2 3">
    <name type="scientific">Zalerion maritima</name>
    <dbReference type="NCBI Taxonomy" id="339359"/>
    <lineage>
        <taxon>Eukaryota</taxon>
        <taxon>Fungi</taxon>
        <taxon>Dikarya</taxon>
        <taxon>Ascomycota</taxon>
        <taxon>Pezizomycotina</taxon>
        <taxon>Sordariomycetes</taxon>
        <taxon>Lulworthiomycetidae</taxon>
        <taxon>Lulworthiales</taxon>
        <taxon>Lulworthiaceae</taxon>
        <taxon>Zalerion</taxon>
    </lineage>
</organism>
<evidence type="ECO:0000313" key="3">
    <source>
        <dbReference type="Proteomes" id="UP001201980"/>
    </source>
</evidence>
<feature type="region of interest" description="Disordered" evidence="1">
    <location>
        <begin position="338"/>
        <end position="388"/>
    </location>
</feature>
<proteinExistence type="predicted"/>
<accession>A0AAD5RIS5</accession>
<dbReference type="EMBL" id="JAKWBI020000497">
    <property type="protein sequence ID" value="KAJ2894411.1"/>
    <property type="molecule type" value="Genomic_DNA"/>
</dbReference>
<keyword evidence="3" id="KW-1185">Reference proteome</keyword>
<feature type="region of interest" description="Disordered" evidence="1">
    <location>
        <begin position="1"/>
        <end position="26"/>
    </location>
</feature>
<comment type="caution">
    <text evidence="2">The sequence shown here is derived from an EMBL/GenBank/DDBJ whole genome shotgun (WGS) entry which is preliminary data.</text>
</comment>
<dbReference type="Proteomes" id="UP001201980">
    <property type="component" value="Unassembled WGS sequence"/>
</dbReference>
<dbReference type="AlphaFoldDB" id="A0AAD5RIS5"/>
<reference evidence="2" key="1">
    <citation type="submission" date="2022-07" db="EMBL/GenBank/DDBJ databases">
        <title>Draft genome sequence of Zalerion maritima ATCC 34329, a (micro)plastics degrading marine fungus.</title>
        <authorList>
            <person name="Paco A."/>
            <person name="Goncalves M.F.M."/>
            <person name="Rocha-Santos T.A.P."/>
            <person name="Alves A."/>
        </authorList>
    </citation>
    <scope>NUCLEOTIDE SEQUENCE</scope>
    <source>
        <strain evidence="2">ATCC 34329</strain>
    </source>
</reference>
<gene>
    <name evidence="2" type="ORF">MKZ38_007551</name>
</gene>
<evidence type="ECO:0000256" key="1">
    <source>
        <dbReference type="SAM" id="MobiDB-lite"/>
    </source>
</evidence>
<sequence length="439" mass="49516">MDVAAPHRRRETKAQRRRRLAGQRDRGGAVLGRKYACMCCRRRVVDDIDSSREPDRFDTLGRPDCRWSGGITILCDGCGENNNLCETFWWLVGETVAEKKKRYHDEESANMWRMGQLSRFTCKGCENKPGGCKILISELPSRFRTDNVNPYSGAEVRQDLDGRYQRLAKSQYNNPRCYNCHRCKKGKCDFGRDLEAVWDWRETRRQAREAQRTHQNDPGWDFSPDNSPEPGKRPSTAVTAQPQPPPAEPAELRQEQQRSQLPGGANTGEKRKRGKSSPPRIKRRRLILHDSKRERTSVVVLDWEVDGSEGWGKWRKNGAEIIEWGDILDIPTPTNGIALSSSASAPEISPPPPGDQELAPSQLTPAAAAGRMPDGESDWGDEPNQPNVAPIQLKIFELGEELTKGNITAEEFEDGKEWLEDDTAQGQAARILLMISKQS</sequence>
<feature type="region of interest" description="Disordered" evidence="1">
    <location>
        <begin position="207"/>
        <end position="288"/>
    </location>
</feature>
<protein>
    <submittedName>
        <fullName evidence="2">Uncharacterized protein</fullName>
    </submittedName>
</protein>